<evidence type="ECO:0000256" key="2">
    <source>
        <dbReference type="ARBA" id="ARBA00009993"/>
    </source>
</evidence>
<dbReference type="CDD" id="cd18321">
    <property type="entry name" value="BTB_POZ_EloC"/>
    <property type="match status" value="1"/>
</dbReference>
<dbReference type="EMBL" id="KB454554">
    <property type="protein sequence ID" value="EME26294.1"/>
    <property type="molecule type" value="Genomic_DNA"/>
</dbReference>
<evidence type="ECO:0000313" key="7">
    <source>
        <dbReference type="Proteomes" id="UP000030680"/>
    </source>
</evidence>
<keyword evidence="6" id="KW-0251">Elongation factor</keyword>
<dbReference type="Pfam" id="PF03931">
    <property type="entry name" value="Skp1_POZ"/>
    <property type="match status" value="1"/>
</dbReference>
<dbReference type="KEGG" id="gsl:Gasu_60700"/>
<dbReference type="AlphaFoldDB" id="M2XSA4"/>
<dbReference type="GeneID" id="17085278"/>
<protein>
    <recommendedName>
        <fullName evidence="3">Elongin-C</fullName>
    </recommendedName>
</protein>
<dbReference type="InterPro" id="IPR039948">
    <property type="entry name" value="ELC1"/>
</dbReference>
<evidence type="ECO:0000313" key="6">
    <source>
        <dbReference type="EMBL" id="EME26294.1"/>
    </source>
</evidence>
<dbReference type="InterPro" id="IPR001232">
    <property type="entry name" value="SKP1-like"/>
</dbReference>
<dbReference type="SMART" id="SM00512">
    <property type="entry name" value="Skp1"/>
    <property type="match status" value="1"/>
</dbReference>
<dbReference type="FunFam" id="3.30.710.10:FF:000035">
    <property type="entry name" value="Elongin C transcription elongation factor"/>
    <property type="match status" value="1"/>
</dbReference>
<proteinExistence type="inferred from homology"/>
<dbReference type="SUPFAM" id="SSF54695">
    <property type="entry name" value="POZ domain"/>
    <property type="match status" value="1"/>
</dbReference>
<keyword evidence="6" id="KW-0648">Protein biosynthesis</keyword>
<dbReference type="InterPro" id="IPR011333">
    <property type="entry name" value="SKP1/BTB/POZ_sf"/>
</dbReference>
<comment type="similarity">
    <text evidence="2">Belongs to the SKP1 family.</text>
</comment>
<dbReference type="GO" id="GO:0003746">
    <property type="term" value="F:translation elongation factor activity"/>
    <property type="evidence" value="ECO:0007669"/>
    <property type="project" value="UniProtKB-KW"/>
</dbReference>
<dbReference type="RefSeq" id="XP_005702814.1">
    <property type="nucleotide sequence ID" value="XM_005702757.1"/>
</dbReference>
<evidence type="ECO:0000256" key="4">
    <source>
        <dbReference type="ARBA" id="ARBA00023242"/>
    </source>
</evidence>
<dbReference type="Gene3D" id="3.30.710.10">
    <property type="entry name" value="Potassium Channel Kv1.1, Chain A"/>
    <property type="match status" value="1"/>
</dbReference>
<dbReference type="OMA" id="ELMMAPN"/>
<evidence type="ECO:0000256" key="1">
    <source>
        <dbReference type="ARBA" id="ARBA00004123"/>
    </source>
</evidence>
<reference evidence="7" key="1">
    <citation type="journal article" date="2013" name="Science">
        <title>Gene transfer from bacteria and archaea facilitated evolution of an extremophilic eukaryote.</title>
        <authorList>
            <person name="Schonknecht G."/>
            <person name="Chen W.H."/>
            <person name="Ternes C.M."/>
            <person name="Barbier G.G."/>
            <person name="Shrestha R.P."/>
            <person name="Stanke M."/>
            <person name="Brautigam A."/>
            <person name="Baker B.J."/>
            <person name="Banfield J.F."/>
            <person name="Garavito R.M."/>
            <person name="Carr K."/>
            <person name="Wilkerson C."/>
            <person name="Rensing S.A."/>
            <person name="Gagneul D."/>
            <person name="Dickenson N.E."/>
            <person name="Oesterhelt C."/>
            <person name="Lercher M.J."/>
            <person name="Weber A.P."/>
        </authorList>
    </citation>
    <scope>NUCLEOTIDE SEQUENCE [LARGE SCALE GENOMIC DNA]</scope>
    <source>
        <strain evidence="7">074W</strain>
    </source>
</reference>
<organism evidence="6 7">
    <name type="scientific">Galdieria sulphuraria</name>
    <name type="common">Red alga</name>
    <dbReference type="NCBI Taxonomy" id="130081"/>
    <lineage>
        <taxon>Eukaryota</taxon>
        <taxon>Rhodophyta</taxon>
        <taxon>Bangiophyceae</taxon>
        <taxon>Galdieriales</taxon>
        <taxon>Galdieriaceae</taxon>
        <taxon>Galdieria</taxon>
    </lineage>
</organism>
<dbReference type="STRING" id="130081.M2XSA4"/>
<dbReference type="GO" id="GO:0006511">
    <property type="term" value="P:ubiquitin-dependent protein catabolic process"/>
    <property type="evidence" value="ECO:0007669"/>
    <property type="project" value="InterPro"/>
</dbReference>
<dbReference type="eggNOG" id="KOG3473">
    <property type="taxonomic scope" value="Eukaryota"/>
</dbReference>
<dbReference type="PANTHER" id="PTHR20648">
    <property type="entry name" value="ELONGIN-C"/>
    <property type="match status" value="1"/>
</dbReference>
<feature type="domain" description="SKP1 component POZ" evidence="5">
    <location>
        <begin position="20"/>
        <end position="79"/>
    </location>
</feature>
<dbReference type="GO" id="GO:0005634">
    <property type="term" value="C:nucleus"/>
    <property type="evidence" value="ECO:0007669"/>
    <property type="project" value="UniProtKB-SubCell"/>
</dbReference>
<keyword evidence="4" id="KW-0539">Nucleus</keyword>
<comment type="subcellular location">
    <subcellularLocation>
        <location evidence="1">Nucleus</location>
    </subcellularLocation>
</comment>
<gene>
    <name evidence="6" type="ORF">Gasu_60700</name>
</gene>
<dbReference type="OrthoDB" id="249087at2759"/>
<dbReference type="Proteomes" id="UP000030680">
    <property type="component" value="Unassembled WGS sequence"/>
</dbReference>
<keyword evidence="7" id="KW-1185">Reference proteome</keyword>
<sequence>MTQKNEKGALLTRKVPQGYVLLKSSDGFEFYVAEECAKVSKFLKTTLESDFSEAKTGQMILNEIPGHLLEKVCEYFYYHIMYEQTEGNLPPFEFPPEMAVELLMVANFLDT</sequence>
<dbReference type="Gramene" id="EME26294">
    <property type="protein sequence ID" value="EME26294"/>
    <property type="gene ID" value="Gasu_60700"/>
</dbReference>
<accession>M2XSA4</accession>
<dbReference type="InterPro" id="IPR016073">
    <property type="entry name" value="Skp1_comp_POZ"/>
</dbReference>
<evidence type="ECO:0000256" key="3">
    <source>
        <dbReference type="ARBA" id="ARBA00021347"/>
    </source>
</evidence>
<evidence type="ECO:0000259" key="5">
    <source>
        <dbReference type="Pfam" id="PF03931"/>
    </source>
</evidence>
<name>M2XSA4_GALSU</name>